<evidence type="ECO:0000313" key="6">
    <source>
        <dbReference type="Proteomes" id="UP000018296"/>
    </source>
</evidence>
<dbReference type="AlphaFoldDB" id="V6J943"/>
<dbReference type="EMBL" id="AWTC01000001">
    <property type="protein sequence ID" value="EST13304.1"/>
    <property type="molecule type" value="Genomic_DNA"/>
</dbReference>
<feature type="transmembrane region" description="Helical" evidence="3">
    <location>
        <begin position="143"/>
        <end position="161"/>
    </location>
</feature>
<feature type="transmembrane region" description="Helical" evidence="3">
    <location>
        <begin position="23"/>
        <end position="44"/>
    </location>
</feature>
<organism evidence="5 6">
    <name type="scientific">Sporolactobacillus laevolacticus DSM 442</name>
    <dbReference type="NCBI Taxonomy" id="1395513"/>
    <lineage>
        <taxon>Bacteria</taxon>
        <taxon>Bacillati</taxon>
        <taxon>Bacillota</taxon>
        <taxon>Bacilli</taxon>
        <taxon>Bacillales</taxon>
        <taxon>Sporolactobacillaceae</taxon>
        <taxon>Sporolactobacillus</taxon>
    </lineage>
</organism>
<keyword evidence="3" id="KW-1133">Transmembrane helix</keyword>
<comment type="subcellular location">
    <subcellularLocation>
        <location evidence="1">Endomembrane system</location>
        <topology evidence="1">Multi-pass membrane protein</topology>
    </subcellularLocation>
</comment>
<dbReference type="SUPFAM" id="SSF103481">
    <property type="entry name" value="Multidrug resistance efflux transporter EmrE"/>
    <property type="match status" value="2"/>
</dbReference>
<dbReference type="STRING" id="1395513.P343_00455"/>
<feature type="transmembrane region" description="Helical" evidence="3">
    <location>
        <begin position="50"/>
        <end position="70"/>
    </location>
</feature>
<dbReference type="Pfam" id="PF00892">
    <property type="entry name" value="EamA"/>
    <property type="match status" value="2"/>
</dbReference>
<gene>
    <name evidence="5" type="ORF">P343_00455</name>
</gene>
<feature type="transmembrane region" description="Helical" evidence="3">
    <location>
        <begin position="199"/>
        <end position="219"/>
    </location>
</feature>
<proteinExistence type="inferred from homology"/>
<accession>V6J943</accession>
<feature type="domain" description="EamA" evidence="4">
    <location>
        <begin position="169"/>
        <end position="303"/>
    </location>
</feature>
<feature type="transmembrane region" description="Helical" evidence="3">
    <location>
        <begin position="167"/>
        <end position="187"/>
    </location>
</feature>
<feature type="transmembrane region" description="Helical" evidence="3">
    <location>
        <begin position="109"/>
        <end position="134"/>
    </location>
</feature>
<dbReference type="Gene3D" id="1.10.3730.20">
    <property type="match status" value="1"/>
</dbReference>
<evidence type="ECO:0000256" key="2">
    <source>
        <dbReference type="ARBA" id="ARBA00007362"/>
    </source>
</evidence>
<feature type="transmembrane region" description="Helical" evidence="3">
    <location>
        <begin position="86"/>
        <end position="103"/>
    </location>
</feature>
<dbReference type="OrthoDB" id="9790852at2"/>
<dbReference type="PATRIC" id="fig|1395513.3.peg.92"/>
<keyword evidence="3" id="KW-0812">Transmembrane</keyword>
<feature type="transmembrane region" description="Helical" evidence="3">
    <location>
        <begin position="260"/>
        <end position="280"/>
    </location>
</feature>
<dbReference type="GO" id="GO:0016020">
    <property type="term" value="C:membrane"/>
    <property type="evidence" value="ECO:0007669"/>
    <property type="project" value="InterPro"/>
</dbReference>
<dbReference type="eggNOG" id="COG0697">
    <property type="taxonomic scope" value="Bacteria"/>
</dbReference>
<comment type="caution">
    <text evidence="5">The sequence shown here is derived from an EMBL/GenBank/DDBJ whole genome shotgun (WGS) entry which is preliminary data.</text>
</comment>
<feature type="transmembrane region" description="Helical" evidence="3">
    <location>
        <begin position="286"/>
        <end position="304"/>
    </location>
</feature>
<evidence type="ECO:0000256" key="1">
    <source>
        <dbReference type="ARBA" id="ARBA00004127"/>
    </source>
</evidence>
<dbReference type="InterPro" id="IPR000620">
    <property type="entry name" value="EamA_dom"/>
</dbReference>
<evidence type="ECO:0000256" key="3">
    <source>
        <dbReference type="SAM" id="Phobius"/>
    </source>
</evidence>
<name>V6J943_9BACL</name>
<keyword evidence="6" id="KW-1185">Reference proteome</keyword>
<protein>
    <submittedName>
        <fullName evidence="5">Membrane protein</fullName>
    </submittedName>
</protein>
<dbReference type="InterPro" id="IPR037185">
    <property type="entry name" value="EmrE-like"/>
</dbReference>
<evidence type="ECO:0000313" key="5">
    <source>
        <dbReference type="EMBL" id="EST13304.1"/>
    </source>
</evidence>
<comment type="similarity">
    <text evidence="2">Belongs to the EamA transporter family.</text>
</comment>
<dbReference type="Proteomes" id="UP000018296">
    <property type="component" value="Unassembled WGS sequence"/>
</dbReference>
<feature type="transmembrane region" description="Helical" evidence="3">
    <location>
        <begin position="231"/>
        <end position="253"/>
    </location>
</feature>
<evidence type="ECO:0000259" key="4">
    <source>
        <dbReference type="Pfam" id="PF00892"/>
    </source>
</evidence>
<reference evidence="5 6" key="1">
    <citation type="journal article" date="2013" name="Genome Announc.">
        <title>Genome Sequence of Sporolactobacillus laevolacticus DSM442, an Efficient Polymer-Grade D-Lactate Producer from Agricultural Waste Cottonseed as a Nitrogen Source.</title>
        <authorList>
            <person name="Wang H."/>
            <person name="Wang L."/>
            <person name="Ju J."/>
            <person name="Yu B."/>
            <person name="Ma Y."/>
        </authorList>
    </citation>
    <scope>NUCLEOTIDE SEQUENCE [LARGE SCALE GENOMIC DNA]</scope>
    <source>
        <strain evidence="5 6">DSM 442</strain>
    </source>
</reference>
<dbReference type="PANTHER" id="PTHR22911">
    <property type="entry name" value="ACYL-MALONYL CONDENSING ENZYME-RELATED"/>
    <property type="match status" value="1"/>
</dbReference>
<dbReference type="RefSeq" id="WP_023508417.1">
    <property type="nucleotide sequence ID" value="NZ_AWTC01000001.1"/>
</dbReference>
<feature type="domain" description="EamA" evidence="4">
    <location>
        <begin position="25"/>
        <end position="157"/>
    </location>
</feature>
<sequence length="306" mass="33506">MPSICSAKLVAGVSSLTSINRNFLYIILFFAAFALSTSAIFVKLSDAPSTIIAGYRMLFSALILMPFLLLKKANWHELKKLSKKQWLLGVLSGVFLAAHYTLWFESLRFTSVASSTVLVTLQPLFAFIGGYFLFGEKLTRRSFFGGLLAIAGSVIIGWQDFQVSGTAFFGDVLALIAAGVITGYFLLGQSLRKELSLVPYSIIGYGSSAFFLLGYSMFYGFSLTGYASDNWVWFIGLALISTILGQTIFNWLLKWLNTSTISMSIVGEPVGTCILAYFILGQGITLQQGIGIFVIFVGISIFLTKK</sequence>
<keyword evidence="3" id="KW-0472">Membrane</keyword>
<dbReference type="PANTHER" id="PTHR22911:SF76">
    <property type="entry name" value="EAMA DOMAIN-CONTAINING PROTEIN"/>
    <property type="match status" value="1"/>
</dbReference>